<keyword evidence="6" id="KW-1185">Reference proteome</keyword>
<dbReference type="GO" id="GO:0016603">
    <property type="term" value="F:glutaminyl-peptide cyclotransferase activity"/>
    <property type="evidence" value="ECO:0007669"/>
    <property type="project" value="InterPro"/>
</dbReference>
<keyword evidence="2" id="KW-0012">Acyltransferase</keyword>
<dbReference type="InParanoid" id="C1G7B2"/>
<dbReference type="EMBL" id="KN275959">
    <property type="protein sequence ID" value="EEH46969.1"/>
    <property type="molecule type" value="Genomic_DNA"/>
</dbReference>
<dbReference type="SUPFAM" id="SSF53187">
    <property type="entry name" value="Zn-dependent exopeptidases"/>
    <property type="match status" value="1"/>
</dbReference>
<dbReference type="Gene3D" id="3.40.630.10">
    <property type="entry name" value="Zn peptidases"/>
    <property type="match status" value="1"/>
</dbReference>
<dbReference type="Proteomes" id="UP000001628">
    <property type="component" value="Unassembled WGS sequence"/>
</dbReference>
<feature type="chain" id="PRO_5005124833" description="Peptide hydrolase" evidence="3">
    <location>
        <begin position="28"/>
        <end position="385"/>
    </location>
</feature>
<keyword evidence="3" id="KW-0862">Zinc</keyword>
<dbReference type="GO" id="GO:0006508">
    <property type="term" value="P:proteolysis"/>
    <property type="evidence" value="ECO:0007669"/>
    <property type="project" value="UniProtKB-KW"/>
</dbReference>
<evidence type="ECO:0000259" key="4">
    <source>
        <dbReference type="Pfam" id="PF04389"/>
    </source>
</evidence>
<keyword evidence="3" id="KW-0479">Metal-binding</keyword>
<dbReference type="InterPro" id="IPR007484">
    <property type="entry name" value="Peptidase_M28"/>
</dbReference>
<dbReference type="VEuPathDB" id="FungiDB:PADG_03067"/>
<dbReference type="InterPro" id="IPR040234">
    <property type="entry name" value="QC/QCL"/>
</dbReference>
<dbReference type="AlphaFoldDB" id="C1G7B2"/>
<organism evidence="5 6">
    <name type="scientific">Paracoccidioides brasiliensis (strain Pb18)</name>
    <dbReference type="NCBI Taxonomy" id="502780"/>
    <lineage>
        <taxon>Eukaryota</taxon>
        <taxon>Fungi</taxon>
        <taxon>Dikarya</taxon>
        <taxon>Ascomycota</taxon>
        <taxon>Pezizomycotina</taxon>
        <taxon>Eurotiomycetes</taxon>
        <taxon>Eurotiomycetidae</taxon>
        <taxon>Onygenales</taxon>
        <taxon>Ajellomycetaceae</taxon>
        <taxon>Paracoccidioides</taxon>
    </lineage>
</organism>
<keyword evidence="3" id="KW-0645">Protease</keyword>
<dbReference type="GeneID" id="22582437"/>
<evidence type="ECO:0000256" key="1">
    <source>
        <dbReference type="ARBA" id="ARBA00022679"/>
    </source>
</evidence>
<dbReference type="RefSeq" id="XP_010758709.1">
    <property type="nucleotide sequence ID" value="XM_010760407.1"/>
</dbReference>
<dbReference type="PANTHER" id="PTHR12283">
    <property type="entry name" value="GLUTAMINYL-PEPTIDE CYCLOTRANSFERASE"/>
    <property type="match status" value="1"/>
</dbReference>
<dbReference type="OrthoDB" id="3907302at2759"/>
<protein>
    <recommendedName>
        <fullName evidence="3">Peptide hydrolase</fullName>
        <ecNumber evidence="3">3.4.-.-</ecNumber>
    </recommendedName>
</protein>
<dbReference type="eggNOG" id="KOG3946">
    <property type="taxonomic scope" value="Eukaryota"/>
</dbReference>
<feature type="signal peptide" evidence="3">
    <location>
        <begin position="1"/>
        <end position="27"/>
    </location>
</feature>
<dbReference type="OMA" id="THWAYQK"/>
<keyword evidence="3" id="KW-0378">Hydrolase</keyword>
<dbReference type="HOGENOM" id="CLU_045003_0_0_1"/>
<reference evidence="5 6" key="1">
    <citation type="journal article" date="2011" name="PLoS Genet.">
        <title>Comparative genomic analysis of human fungal pathogens causing paracoccidioidomycosis.</title>
        <authorList>
            <person name="Desjardins C.A."/>
            <person name="Champion M.D."/>
            <person name="Holder J.W."/>
            <person name="Muszewska A."/>
            <person name="Goldberg J."/>
            <person name="Bailao A.M."/>
            <person name="Brigido M.M."/>
            <person name="Ferreira M.E."/>
            <person name="Garcia A.M."/>
            <person name="Grynberg M."/>
            <person name="Gujja S."/>
            <person name="Heiman D.I."/>
            <person name="Henn M.R."/>
            <person name="Kodira C.D."/>
            <person name="Leon-Narvaez H."/>
            <person name="Longo L.V."/>
            <person name="Ma L.J."/>
            <person name="Malavazi I."/>
            <person name="Matsuo A.L."/>
            <person name="Morais F.V."/>
            <person name="Pereira M."/>
            <person name="Rodriguez-Brito S."/>
            <person name="Sakthikumar S."/>
            <person name="Salem-Izacc S.M."/>
            <person name="Sykes S.M."/>
            <person name="Teixeira M.M."/>
            <person name="Vallejo M.C."/>
            <person name="Walter M.E."/>
            <person name="Yandava C."/>
            <person name="Young S."/>
            <person name="Zeng Q."/>
            <person name="Zucker J."/>
            <person name="Felipe M.S."/>
            <person name="Goldman G.H."/>
            <person name="Haas B.J."/>
            <person name="McEwen J.G."/>
            <person name="Nino-Vega G."/>
            <person name="Puccia R."/>
            <person name="San-Blas G."/>
            <person name="Soares C.M."/>
            <person name="Birren B.W."/>
            <person name="Cuomo C.A."/>
        </authorList>
    </citation>
    <scope>NUCLEOTIDE SEQUENCE [LARGE SCALE GENOMIC DNA]</scope>
    <source>
        <strain evidence="5 6">Pb18</strain>
    </source>
</reference>
<comment type="similarity">
    <text evidence="3">Belongs to the peptidase M28 family.</text>
</comment>
<evidence type="ECO:0000256" key="3">
    <source>
        <dbReference type="RuleBase" id="RU361240"/>
    </source>
</evidence>
<dbReference type="KEGG" id="pbn:PADG_03067"/>
<dbReference type="STRING" id="502780.C1G7B2"/>
<dbReference type="InterPro" id="IPR037457">
    <property type="entry name" value="M28_QC"/>
</dbReference>
<sequence>MGDSFPRLVVSWLFLLLGPVFIIPAQSYVDVSDDTLRSLPRPNNDFDIYNGALLSPILRTRVPGTPGSLAVLQHFVDFFRTTLPDWKIEFQNSTSKTPATGNKNIPFVNLIASRDPPWADAGDTSRLTLAAHYDSKLQPTGFIGATDSAAPCAIIMHAVRSIDAALTAKWDAMKSNPSDDSFLDPQGIQVMFLDGEEAFVHWTDTDSLYGSRSLAQAMEDTFYPATSTYRSPISAISLFVLLDLLGEKDPTMPSFFTTTHWAYKNMAKLELRLRELGLFRSAPKWKQGDRLWFVDLKKNKFFPSGLGDDHVPFMNRGVEVLHLIAYPFPRVWHKITDDAQHLDLDTVEDWSTLLTAFLAEWLELEEVFLKHKGSVLGNKRKKTEL</sequence>
<dbReference type="CDD" id="cd03880">
    <property type="entry name" value="M28_QC_like"/>
    <property type="match status" value="1"/>
</dbReference>
<evidence type="ECO:0000313" key="5">
    <source>
        <dbReference type="EMBL" id="EEH46969.1"/>
    </source>
</evidence>
<proteinExistence type="inferred from homology"/>
<evidence type="ECO:0000313" key="6">
    <source>
        <dbReference type="Proteomes" id="UP000001628"/>
    </source>
</evidence>
<name>C1G7B2_PARBD</name>
<keyword evidence="1" id="KW-0808">Transferase</keyword>
<dbReference type="FunCoup" id="C1G7B2">
    <property type="interactions" value="130"/>
</dbReference>
<gene>
    <name evidence="5" type="ORF">PADG_03067</name>
</gene>
<dbReference type="GO" id="GO:0008233">
    <property type="term" value="F:peptidase activity"/>
    <property type="evidence" value="ECO:0007669"/>
    <property type="project" value="UniProtKB-KW"/>
</dbReference>
<dbReference type="GO" id="GO:0008270">
    <property type="term" value="F:zinc ion binding"/>
    <property type="evidence" value="ECO:0007669"/>
    <property type="project" value="TreeGrafter"/>
</dbReference>
<evidence type="ECO:0000256" key="2">
    <source>
        <dbReference type="ARBA" id="ARBA00023315"/>
    </source>
</evidence>
<dbReference type="EC" id="3.4.-.-" evidence="3"/>
<feature type="domain" description="Peptidase M28" evidence="4">
    <location>
        <begin position="124"/>
        <end position="356"/>
    </location>
</feature>
<dbReference type="Pfam" id="PF04389">
    <property type="entry name" value="Peptidase_M28"/>
    <property type="match status" value="1"/>
</dbReference>
<keyword evidence="3" id="KW-0732">Signal</keyword>
<accession>C1G7B2</accession>
<dbReference type="PANTHER" id="PTHR12283:SF6">
    <property type="entry name" value="GLUTAMINYL-PEPTIDE CYCLOTRANSFERASE-RELATED"/>
    <property type="match status" value="1"/>
</dbReference>